<dbReference type="GeneID" id="102809297"/>
<proteinExistence type="predicted"/>
<protein>
    <submittedName>
        <fullName evidence="4">Uncharacterized protein LOC102809297</fullName>
    </submittedName>
</protein>
<dbReference type="RefSeq" id="XP_006816052.1">
    <property type="nucleotide sequence ID" value="XM_006815989.1"/>
</dbReference>
<feature type="compositionally biased region" description="Basic and acidic residues" evidence="1">
    <location>
        <begin position="517"/>
        <end position="526"/>
    </location>
</feature>
<organism evidence="3 4">
    <name type="scientific">Saccoglossus kowalevskii</name>
    <name type="common">Acorn worm</name>
    <dbReference type="NCBI Taxonomy" id="10224"/>
    <lineage>
        <taxon>Eukaryota</taxon>
        <taxon>Metazoa</taxon>
        <taxon>Hemichordata</taxon>
        <taxon>Enteropneusta</taxon>
        <taxon>Harrimaniidae</taxon>
        <taxon>Saccoglossus</taxon>
    </lineage>
</organism>
<keyword evidence="2" id="KW-1133">Transmembrane helix</keyword>
<feature type="compositionally biased region" description="Low complexity" evidence="1">
    <location>
        <begin position="450"/>
        <end position="465"/>
    </location>
</feature>
<feature type="region of interest" description="Disordered" evidence="1">
    <location>
        <begin position="58"/>
        <end position="151"/>
    </location>
</feature>
<feature type="region of interest" description="Disordered" evidence="1">
    <location>
        <begin position="516"/>
        <end position="538"/>
    </location>
</feature>
<feature type="transmembrane region" description="Helical" evidence="2">
    <location>
        <begin position="21"/>
        <end position="44"/>
    </location>
</feature>
<keyword evidence="2" id="KW-0472">Membrane</keyword>
<accession>A0ABM0M7R1</accession>
<evidence type="ECO:0000313" key="4">
    <source>
        <dbReference type="RefSeq" id="XP_006816052.1"/>
    </source>
</evidence>
<feature type="compositionally biased region" description="Basic residues" evidence="1">
    <location>
        <begin position="347"/>
        <end position="363"/>
    </location>
</feature>
<evidence type="ECO:0000256" key="1">
    <source>
        <dbReference type="SAM" id="MobiDB-lite"/>
    </source>
</evidence>
<keyword evidence="2" id="KW-0812">Transmembrane</keyword>
<dbReference type="Proteomes" id="UP000694865">
    <property type="component" value="Unplaced"/>
</dbReference>
<feature type="region of interest" description="Disordered" evidence="1">
    <location>
        <begin position="339"/>
        <end position="374"/>
    </location>
</feature>
<evidence type="ECO:0000256" key="2">
    <source>
        <dbReference type="SAM" id="Phobius"/>
    </source>
</evidence>
<evidence type="ECO:0000313" key="3">
    <source>
        <dbReference type="Proteomes" id="UP000694865"/>
    </source>
</evidence>
<gene>
    <name evidence="4" type="primary">LOC102809297</name>
</gene>
<reference evidence="4" key="1">
    <citation type="submission" date="2025-08" db="UniProtKB">
        <authorList>
            <consortium name="RefSeq"/>
        </authorList>
    </citation>
    <scope>IDENTIFICATION</scope>
    <source>
        <tissue evidence="4">Testes</tissue>
    </source>
</reference>
<name>A0ABM0M7R1_SACKO</name>
<keyword evidence="3" id="KW-1185">Reference proteome</keyword>
<feature type="compositionally biased region" description="Basic and acidic residues" evidence="1">
    <location>
        <begin position="141"/>
        <end position="151"/>
    </location>
</feature>
<sequence length="606" mass="67835">MVITVEMRTMFLFRQALRICLDVVMVMFGTLVICEALAACYLVQTIYNGEPADLIFDPKSPPAHTSESRLNNFSTATSSENRYSEDPLADSNEGAPPRTLAHVNPAFSATITAEDKANKRKPRSSQQPRHTEPTARPNKNRNQDKVEIEQLDHPPRVITPTRIRSSNDHEAAVQMMETPVTSRENVVILNQQSPYTQYGHESDDDPRYVTEPCRTGLSTPSLAPASPWASSIHLQSDDSGAPKVHRYDDVASEPESAHMYEEVPLQLEPRQDSLFDSETKSYTNPHMVLNDEISNPDQRYANSDENDNRAVVHTPCPQSPDLYRGPSDEPVFIVNDAADNSHDKYNPHARHLQKAARSNKMKPKPYSGEDERFTEGSIRKSLEKLYGKPEEAHLGVIGRDNQPIQMANMNEPHSLLADGTHHNGSEDGFPGTDTQNDWENHLRRNPSPVESIDTSISETSSDSTSLSKGHTYHPEQEDHSIPTTRGYETDPNNYQRTLPDDEMVIPDWNFANGQTRSTDRMDEPCSHRAQPWSGSNHGIFGNPNSSYRAGVPVNEATMHGDMALPDFATERPTRQSKSTSSIDSDGRLPATTSGYYHNMYRSSDRV</sequence>
<feature type="region of interest" description="Disordered" evidence="1">
    <location>
        <begin position="566"/>
        <end position="606"/>
    </location>
</feature>
<feature type="compositionally biased region" description="Polar residues" evidence="1">
    <location>
        <begin position="63"/>
        <end position="81"/>
    </location>
</feature>
<feature type="region of interest" description="Disordered" evidence="1">
    <location>
        <begin position="414"/>
        <end position="499"/>
    </location>
</feature>